<protein>
    <submittedName>
        <fullName evidence="2">Uncharacterized protein</fullName>
    </submittedName>
</protein>
<accession>A0A4U0XXG9</accession>
<feature type="region of interest" description="Disordered" evidence="1">
    <location>
        <begin position="1"/>
        <end position="24"/>
    </location>
</feature>
<sequence>MAVPSTEVKPHIAPATPKLSPSSALGTKVKIEPLDDDELAKIKVESVDEDDDVPMADAPAAVPSVLLADVVPAPATPSARKPRLVLTVRKPRLVLKVRAPIILSLTAPLARLRAAKKITPVTVIHEFTFGAPVPVRCGGTNAPLVRAGARTLFLRKPRYKQLVRAVRHHHQVVAAEGGIPAGPPKFAAALVVPRIEMPDGSRMPLTQATWEKTAEQALMRPVQGQEKARIVLVSRAL</sequence>
<dbReference type="EMBL" id="NAJQ01000081">
    <property type="protein sequence ID" value="TKA79845.1"/>
    <property type="molecule type" value="Genomic_DNA"/>
</dbReference>
<evidence type="ECO:0000256" key="1">
    <source>
        <dbReference type="SAM" id="MobiDB-lite"/>
    </source>
</evidence>
<evidence type="ECO:0000313" key="3">
    <source>
        <dbReference type="Proteomes" id="UP000309340"/>
    </source>
</evidence>
<name>A0A4U0XXG9_9PEZI</name>
<evidence type="ECO:0000313" key="2">
    <source>
        <dbReference type="EMBL" id="TKA79845.1"/>
    </source>
</evidence>
<proteinExistence type="predicted"/>
<reference evidence="2 3" key="1">
    <citation type="submission" date="2017-03" db="EMBL/GenBank/DDBJ databases">
        <title>Genomes of endolithic fungi from Antarctica.</title>
        <authorList>
            <person name="Coleine C."/>
            <person name="Masonjones S."/>
            <person name="Stajich J.E."/>
        </authorList>
    </citation>
    <scope>NUCLEOTIDE SEQUENCE [LARGE SCALE GENOMIC DNA]</scope>
    <source>
        <strain evidence="2 3">CCFEE 5184</strain>
    </source>
</reference>
<keyword evidence="3" id="KW-1185">Reference proteome</keyword>
<comment type="caution">
    <text evidence="2">The sequence shown here is derived from an EMBL/GenBank/DDBJ whole genome shotgun (WGS) entry which is preliminary data.</text>
</comment>
<dbReference type="AlphaFoldDB" id="A0A4U0XXG9"/>
<organism evidence="2 3">
    <name type="scientific">Friedmanniomyces simplex</name>
    <dbReference type="NCBI Taxonomy" id="329884"/>
    <lineage>
        <taxon>Eukaryota</taxon>
        <taxon>Fungi</taxon>
        <taxon>Dikarya</taxon>
        <taxon>Ascomycota</taxon>
        <taxon>Pezizomycotina</taxon>
        <taxon>Dothideomycetes</taxon>
        <taxon>Dothideomycetidae</taxon>
        <taxon>Mycosphaerellales</taxon>
        <taxon>Teratosphaeriaceae</taxon>
        <taxon>Friedmanniomyces</taxon>
    </lineage>
</organism>
<dbReference type="OrthoDB" id="3910272at2759"/>
<dbReference type="Proteomes" id="UP000309340">
    <property type="component" value="Unassembled WGS sequence"/>
</dbReference>
<gene>
    <name evidence="2" type="ORF">B0A55_02801</name>
</gene>